<dbReference type="Pfam" id="PF07460">
    <property type="entry name" value="NUMOD3"/>
    <property type="match status" value="2"/>
</dbReference>
<dbReference type="GO" id="GO:0003677">
    <property type="term" value="F:DNA binding"/>
    <property type="evidence" value="ECO:0007669"/>
    <property type="project" value="InterPro"/>
</dbReference>
<evidence type="ECO:0000259" key="1">
    <source>
        <dbReference type="SMART" id="SM00496"/>
    </source>
</evidence>
<proteinExistence type="predicted"/>
<evidence type="ECO:0000313" key="2">
    <source>
        <dbReference type="EMBL" id="DAE01285.1"/>
    </source>
</evidence>
<reference evidence="2" key="1">
    <citation type="journal article" date="2021" name="Proc. Natl. Acad. Sci. U.S.A.">
        <title>A Catalog of Tens of Thousands of Viruses from Human Metagenomes Reveals Hidden Associations with Chronic Diseases.</title>
        <authorList>
            <person name="Tisza M.J."/>
            <person name="Buck C.B."/>
        </authorList>
    </citation>
    <scope>NUCLEOTIDE SEQUENCE</scope>
    <source>
        <strain evidence="2">CtJcm18</strain>
    </source>
</reference>
<protein>
    <recommendedName>
        <fullName evidence="1">Nuclease associated modular domain-containing protein</fullName>
    </recommendedName>
</protein>
<dbReference type="EMBL" id="BK015323">
    <property type="protein sequence ID" value="DAE01285.1"/>
    <property type="molecule type" value="Genomic_DNA"/>
</dbReference>
<feature type="domain" description="Nuclease associated modular" evidence="1">
    <location>
        <begin position="19"/>
        <end position="35"/>
    </location>
</feature>
<dbReference type="InterPro" id="IPR003611">
    <property type="entry name" value="NUMOD3"/>
</dbReference>
<sequence>MKGTHLSEETKKRLSEIFKDRVFSEETKQKMSQNHCNVNGAKNPRAKKVRCIETGEIFETAKEAGEKYHNCPSNPRCGIRDCCRGRRKTSGVDENGNGLHWEWVD</sequence>
<accession>A0A8S5P3S0</accession>
<dbReference type="SUPFAM" id="SSF64496">
    <property type="entry name" value="DNA-binding domain of intron-encoded endonucleases"/>
    <property type="match status" value="1"/>
</dbReference>
<organism evidence="2">
    <name type="scientific">Siphoviridae sp. ctJcm18</name>
    <dbReference type="NCBI Taxonomy" id="2825433"/>
    <lineage>
        <taxon>Viruses</taxon>
        <taxon>Duplodnaviria</taxon>
        <taxon>Heunggongvirae</taxon>
        <taxon>Uroviricota</taxon>
        <taxon>Caudoviricetes</taxon>
    </lineage>
</organism>
<dbReference type="SMART" id="SM00496">
    <property type="entry name" value="IENR2"/>
    <property type="match status" value="2"/>
</dbReference>
<feature type="domain" description="Nuclease associated modular" evidence="1">
    <location>
        <begin position="2"/>
        <end position="18"/>
    </location>
</feature>
<name>A0A8S5P3S0_9CAUD</name>